<dbReference type="AlphaFoldDB" id="A0A0W0Y0S6"/>
<dbReference type="EMBL" id="LNYS01000008">
    <property type="protein sequence ID" value="KTD50158.1"/>
    <property type="molecule type" value="Genomic_DNA"/>
</dbReference>
<dbReference type="OrthoDB" id="5636224at2"/>
<sequence>MRKNNSKKPRQVIILSAEAEENCSQSAEIDELMKQFHSLAKIHKNLKLKDDVLRLADKEFRLNQYVTAFQNKTVKANTLIAQIMMHYRNRIDHQAYHHSLVKEITEAVLQLQKLTSKRTSLHNAIEQRFAQVFPATNNIEELQVHKDLAAEALQKQLEKFFLGIFILRIGNKKDPYSLKLTKDLITFLNDTFPLLKDKTTGLNRETIKTLERSVYAHLGVKSWFMKTAASQNTSELIANLFYWQGPESWATLKKQIVALHHLNTKIAAFPLHAIKEFDMLNQLTEQNEQMIKAYALKLPAELSEFSTDLNERLRLFSSEDSEKPIIAQARTKRPLLNEWSNQVDAILAAYQQQCSQLVPSLSALERLQSIHGQQEICIQALQNVERLVEQYRPGHSMFKQKLTLEYESEKKLVFRKLSQSIQAANDALLLIKDKVTVDFELSEARSFCEKILQQQQPLYALRMQAEYTANKLEKEISAVKQLIKNKWQPELQQLYKAYYAPHAGYTQFTNTNPCQPLLEQHYPAMARQKMSLDKHWRELETTRGSELRAWLGNLQSHRDELYYDIQYRNSLERQAKIIQQRLEHPTYQASIKIINALGKEIIRLLQKYSPKIQDFCNEEVQSILADIIQSPDLCLDKKEFSDEENILYDKVDRRIMKLLNIRLLFIKENNHYININPHLTNHTQYREALIKHVNDHLHNDKMEHYSDGKRHYFTQWIRTYVLRPLQTTAIGTYDYFAKRDNKHQFFYATPGASVTEKNLVALGNEMSSELMSAPAA</sequence>
<dbReference type="RefSeq" id="WP_058507593.1">
    <property type="nucleotide sequence ID" value="NZ_CAAAIK010000001.1"/>
</dbReference>
<organism evidence="1 2">
    <name type="scientific">Legionella quinlivanii</name>
    <dbReference type="NCBI Taxonomy" id="45073"/>
    <lineage>
        <taxon>Bacteria</taxon>
        <taxon>Pseudomonadati</taxon>
        <taxon>Pseudomonadota</taxon>
        <taxon>Gammaproteobacteria</taxon>
        <taxon>Legionellales</taxon>
        <taxon>Legionellaceae</taxon>
        <taxon>Legionella</taxon>
    </lineage>
</organism>
<accession>A0A0W0Y0S6</accession>
<proteinExistence type="predicted"/>
<evidence type="ECO:0000313" key="1">
    <source>
        <dbReference type="EMBL" id="KTD50158.1"/>
    </source>
</evidence>
<name>A0A0W0Y0S6_9GAMM</name>
<dbReference type="Proteomes" id="UP000054618">
    <property type="component" value="Unassembled WGS sequence"/>
</dbReference>
<protein>
    <submittedName>
        <fullName evidence="1">Uncharacterized protein</fullName>
    </submittedName>
</protein>
<evidence type="ECO:0000313" key="2">
    <source>
        <dbReference type="Proteomes" id="UP000054618"/>
    </source>
</evidence>
<dbReference type="PATRIC" id="fig|45073.5.peg.1565"/>
<reference evidence="1 2" key="1">
    <citation type="submission" date="2015-11" db="EMBL/GenBank/DDBJ databases">
        <title>Genomic analysis of 38 Legionella species identifies large and diverse effector repertoires.</title>
        <authorList>
            <person name="Burstein D."/>
            <person name="Amaro F."/>
            <person name="Zusman T."/>
            <person name="Lifshitz Z."/>
            <person name="Cohen O."/>
            <person name="Gilbert J.A."/>
            <person name="Pupko T."/>
            <person name="Shuman H.A."/>
            <person name="Segal G."/>
        </authorList>
    </citation>
    <scope>NUCLEOTIDE SEQUENCE [LARGE SCALE GENOMIC DNA]</scope>
    <source>
        <strain evidence="1 2">CDC#1442-AUS-E</strain>
    </source>
</reference>
<comment type="caution">
    <text evidence="1">The sequence shown here is derived from an EMBL/GenBank/DDBJ whole genome shotgun (WGS) entry which is preliminary data.</text>
</comment>
<gene>
    <name evidence="1" type="ORF">Lqui_1483</name>
</gene>
<keyword evidence="2" id="KW-1185">Reference proteome</keyword>